<evidence type="ECO:0000313" key="1">
    <source>
        <dbReference type="EMBL" id="SHK86337.1"/>
    </source>
</evidence>
<keyword evidence="2" id="KW-1185">Reference proteome</keyword>
<protein>
    <submittedName>
        <fullName evidence="1">Bacillithiol system protein YtxJ</fullName>
    </submittedName>
</protein>
<accession>A0A1M6VY36</accession>
<reference evidence="2" key="1">
    <citation type="submission" date="2016-11" db="EMBL/GenBank/DDBJ databases">
        <authorList>
            <person name="Varghese N."/>
            <person name="Submissions S."/>
        </authorList>
    </citation>
    <scope>NUCLEOTIDE SEQUENCE [LARGE SCALE GENOMIC DNA]</scope>
    <source>
        <strain evidence="2">DSM 26134</strain>
    </source>
</reference>
<dbReference type="NCBIfam" id="TIGR04019">
    <property type="entry name" value="B_thiol_YtxJ"/>
    <property type="match status" value="1"/>
</dbReference>
<dbReference type="STRING" id="156994.SAMN04488028_11044"/>
<organism evidence="1 2">
    <name type="scientific">Reichenbachiella agariperforans</name>
    <dbReference type="NCBI Taxonomy" id="156994"/>
    <lineage>
        <taxon>Bacteria</taxon>
        <taxon>Pseudomonadati</taxon>
        <taxon>Bacteroidota</taxon>
        <taxon>Cytophagia</taxon>
        <taxon>Cytophagales</taxon>
        <taxon>Reichenbachiellaceae</taxon>
        <taxon>Reichenbachiella</taxon>
    </lineage>
</organism>
<dbReference type="Gene3D" id="3.40.30.10">
    <property type="entry name" value="Glutaredoxin"/>
    <property type="match status" value="1"/>
</dbReference>
<dbReference type="RefSeq" id="WP_073125108.1">
    <property type="nucleotide sequence ID" value="NZ_FRAA01000010.1"/>
</dbReference>
<dbReference type="Pfam" id="PF11009">
    <property type="entry name" value="BrxC"/>
    <property type="match status" value="1"/>
</dbReference>
<proteinExistence type="predicted"/>
<gene>
    <name evidence="1" type="ORF">SAMN04488028_11044</name>
</gene>
<dbReference type="InterPro" id="IPR022551">
    <property type="entry name" value="BrxC"/>
</dbReference>
<dbReference type="AlphaFoldDB" id="A0A1M6VY36"/>
<dbReference type="EMBL" id="FRAA01000010">
    <property type="protein sequence ID" value="SHK86337.1"/>
    <property type="molecule type" value="Genomic_DNA"/>
</dbReference>
<evidence type="ECO:0000313" key="2">
    <source>
        <dbReference type="Proteomes" id="UP000184474"/>
    </source>
</evidence>
<dbReference type="Proteomes" id="UP000184474">
    <property type="component" value="Unassembled WGS sequence"/>
</dbReference>
<name>A0A1M6VY36_REIAG</name>
<sequence>MNWETLTSTAQLTDLINASHENPVLIFKHSTRCSISSMALNRLERSWNLEEAQPLTPYYLDLIAHRDVSSAIAAQLGVEHQSPQVVVISDGKAIYNNSHMGISYNDIIKIAKDLSPA</sequence>